<dbReference type="EMBL" id="VSSQ01044733">
    <property type="protein sequence ID" value="MPM98588.1"/>
    <property type="molecule type" value="Genomic_DNA"/>
</dbReference>
<dbReference type="InterPro" id="IPR015414">
    <property type="entry name" value="TMEM64"/>
</dbReference>
<protein>
    <recommendedName>
        <fullName evidence="7">VTT domain-containing protein</fullName>
    </recommendedName>
</protein>
<dbReference type="InterPro" id="IPR032816">
    <property type="entry name" value="VTT_dom"/>
</dbReference>
<evidence type="ECO:0000256" key="2">
    <source>
        <dbReference type="ARBA" id="ARBA00022475"/>
    </source>
</evidence>
<gene>
    <name evidence="8" type="ORF">SDC9_145776</name>
</gene>
<feature type="domain" description="VTT" evidence="7">
    <location>
        <begin position="84"/>
        <end position="202"/>
    </location>
</feature>
<dbReference type="PANTHER" id="PTHR12677">
    <property type="entry name" value="GOLGI APPARATUS MEMBRANE PROTEIN TVP38-RELATED"/>
    <property type="match status" value="1"/>
</dbReference>
<feature type="transmembrane region" description="Helical" evidence="6">
    <location>
        <begin position="182"/>
        <end position="200"/>
    </location>
</feature>
<dbReference type="AlphaFoldDB" id="A0A645EBU8"/>
<evidence type="ECO:0000256" key="5">
    <source>
        <dbReference type="ARBA" id="ARBA00023136"/>
    </source>
</evidence>
<dbReference type="Pfam" id="PF09335">
    <property type="entry name" value="VTT_dom"/>
    <property type="match status" value="1"/>
</dbReference>
<evidence type="ECO:0000313" key="8">
    <source>
        <dbReference type="EMBL" id="MPM98588.1"/>
    </source>
</evidence>
<comment type="caution">
    <text evidence="8">The sequence shown here is derived from an EMBL/GenBank/DDBJ whole genome shotgun (WGS) entry which is preliminary data.</text>
</comment>
<evidence type="ECO:0000256" key="1">
    <source>
        <dbReference type="ARBA" id="ARBA00004651"/>
    </source>
</evidence>
<keyword evidence="2" id="KW-1003">Cell membrane</keyword>
<feature type="transmembrane region" description="Helical" evidence="6">
    <location>
        <begin position="103"/>
        <end position="120"/>
    </location>
</feature>
<proteinExistence type="predicted"/>
<sequence>MKKNKFYGFNFATMSGIIMVAMSFALLILVKVLQSKIAIEGFKEYEMTLKMIQDTIINFENKWVIVLCSYALFALKSLIPLPIIPVSFVCVLSGVIFDWRLSVFINIIGLSIMFLIKYYHGKKHGGGVTHRFIKSYEPMRKMLEVNGKANPWILFFCRLLPAFPLNTISRICGSMDFDLKKYLVISIIGYIPKILFYTFIGRTVFDPLSLDFLMPIISLLFFFGIMMISINYLILFIKKKQDN</sequence>
<organism evidence="8">
    <name type="scientific">bioreactor metagenome</name>
    <dbReference type="NCBI Taxonomy" id="1076179"/>
    <lineage>
        <taxon>unclassified sequences</taxon>
        <taxon>metagenomes</taxon>
        <taxon>ecological metagenomes</taxon>
    </lineage>
</organism>
<dbReference type="PANTHER" id="PTHR12677:SF59">
    <property type="entry name" value="GOLGI APPARATUS MEMBRANE PROTEIN TVP38-RELATED"/>
    <property type="match status" value="1"/>
</dbReference>
<evidence type="ECO:0000256" key="3">
    <source>
        <dbReference type="ARBA" id="ARBA00022692"/>
    </source>
</evidence>
<accession>A0A645EBU8</accession>
<dbReference type="GO" id="GO:0005886">
    <property type="term" value="C:plasma membrane"/>
    <property type="evidence" value="ECO:0007669"/>
    <property type="project" value="UniProtKB-SubCell"/>
</dbReference>
<keyword evidence="3 6" id="KW-0812">Transmembrane</keyword>
<name>A0A645EBU8_9ZZZZ</name>
<feature type="transmembrane region" description="Helical" evidence="6">
    <location>
        <begin position="212"/>
        <end position="237"/>
    </location>
</feature>
<evidence type="ECO:0000256" key="4">
    <source>
        <dbReference type="ARBA" id="ARBA00022989"/>
    </source>
</evidence>
<feature type="transmembrane region" description="Helical" evidence="6">
    <location>
        <begin position="78"/>
        <end position="97"/>
    </location>
</feature>
<keyword evidence="4 6" id="KW-1133">Transmembrane helix</keyword>
<comment type="subcellular location">
    <subcellularLocation>
        <location evidence="1">Cell membrane</location>
        <topology evidence="1">Multi-pass membrane protein</topology>
    </subcellularLocation>
</comment>
<evidence type="ECO:0000256" key="6">
    <source>
        <dbReference type="SAM" id="Phobius"/>
    </source>
</evidence>
<reference evidence="8" key="1">
    <citation type="submission" date="2019-08" db="EMBL/GenBank/DDBJ databases">
        <authorList>
            <person name="Kucharzyk K."/>
            <person name="Murdoch R.W."/>
            <person name="Higgins S."/>
            <person name="Loffler F."/>
        </authorList>
    </citation>
    <scope>NUCLEOTIDE SEQUENCE</scope>
</reference>
<feature type="transmembrane region" description="Helical" evidence="6">
    <location>
        <begin position="6"/>
        <end position="30"/>
    </location>
</feature>
<evidence type="ECO:0000259" key="7">
    <source>
        <dbReference type="Pfam" id="PF09335"/>
    </source>
</evidence>
<keyword evidence="5 6" id="KW-0472">Membrane</keyword>